<dbReference type="HOGENOM" id="CLU_1957859_0_0_5"/>
<evidence type="ECO:0000313" key="1">
    <source>
        <dbReference type="EMBL" id="ABJ05082.1"/>
    </source>
</evidence>
<proteinExistence type="predicted"/>
<organism evidence="1">
    <name type="scientific">Rhodopseudomonas palustris (strain BisA53)</name>
    <dbReference type="NCBI Taxonomy" id="316055"/>
    <lineage>
        <taxon>Bacteria</taxon>
        <taxon>Pseudomonadati</taxon>
        <taxon>Pseudomonadota</taxon>
        <taxon>Alphaproteobacteria</taxon>
        <taxon>Hyphomicrobiales</taxon>
        <taxon>Nitrobacteraceae</taxon>
        <taxon>Rhodopseudomonas</taxon>
    </lineage>
</organism>
<sequence>MRAARLAGIMVMISSDDRLCSVEMDAISAITKTALPMHILDPEFDIGDSRLDIVVTMLWIRVAELEVFDSMVVLGSIIRDDMPYGLGFVRTISLQSALSKRNAAILLGRKRTIDNGAVAIRSWPPLKL</sequence>
<gene>
    <name evidence="1" type="ordered locus">RPE_1130</name>
</gene>
<protein>
    <submittedName>
        <fullName evidence="1">Uncharacterized protein</fullName>
    </submittedName>
</protein>
<dbReference type="AlphaFoldDB" id="Q07SK2"/>
<name>Q07SK2_RHOP5</name>
<dbReference type="EMBL" id="CP000463">
    <property type="protein sequence ID" value="ABJ05082.1"/>
    <property type="molecule type" value="Genomic_DNA"/>
</dbReference>
<dbReference type="KEGG" id="rpe:RPE_1130"/>
<accession>Q07SK2</accession>
<reference evidence="1" key="1">
    <citation type="submission" date="2006-09" db="EMBL/GenBank/DDBJ databases">
        <title>Complete sequence of Rhodopseudomonas palustris BisA53.</title>
        <authorList>
            <consortium name="US DOE Joint Genome Institute"/>
            <person name="Copeland A."/>
            <person name="Lucas S."/>
            <person name="Lapidus A."/>
            <person name="Barry K."/>
            <person name="Detter J.C."/>
            <person name="Glavina del Rio T."/>
            <person name="Hammon N."/>
            <person name="Israni S."/>
            <person name="Dalin E."/>
            <person name="Tice H."/>
            <person name="Pitluck S."/>
            <person name="Chain P."/>
            <person name="Malfatti S."/>
            <person name="Shin M."/>
            <person name="Vergez L."/>
            <person name="Schmutz J."/>
            <person name="Larimer F."/>
            <person name="Land M."/>
            <person name="Hauser L."/>
            <person name="Pelletier D.A."/>
            <person name="Kyrpides N."/>
            <person name="Kim E."/>
            <person name="Harwood C.S."/>
            <person name="Oda Y."/>
            <person name="Richardson P."/>
        </authorList>
    </citation>
    <scope>NUCLEOTIDE SEQUENCE [LARGE SCALE GENOMIC DNA]</scope>
    <source>
        <strain evidence="1">BisA53</strain>
    </source>
</reference>